<accession>A0A844Z8H5</accession>
<dbReference type="GO" id="GO:0003887">
    <property type="term" value="F:DNA-directed DNA polymerase activity"/>
    <property type="evidence" value="ECO:0007669"/>
    <property type="project" value="InterPro"/>
</dbReference>
<dbReference type="GO" id="GO:0032298">
    <property type="term" value="P:positive regulation of DNA-templated DNA replication initiation"/>
    <property type="evidence" value="ECO:0007669"/>
    <property type="project" value="TreeGrafter"/>
</dbReference>
<dbReference type="PANTHER" id="PTHR38767">
    <property type="entry name" value="DNA POLYMERASE III SUBUNIT CHI"/>
    <property type="match status" value="1"/>
</dbReference>
<evidence type="ECO:0000313" key="2">
    <source>
        <dbReference type="Proteomes" id="UP000460290"/>
    </source>
</evidence>
<evidence type="ECO:0000313" key="1">
    <source>
        <dbReference type="EMBL" id="MXO84118.1"/>
    </source>
</evidence>
<keyword evidence="2" id="KW-1185">Reference proteome</keyword>
<proteinExistence type="predicted"/>
<dbReference type="PANTHER" id="PTHR38767:SF1">
    <property type="entry name" value="DNA POLYMERASE III SUBUNIT CHI"/>
    <property type="match status" value="1"/>
</dbReference>
<dbReference type="SUPFAM" id="SSF102400">
    <property type="entry name" value="DNA polymerase III chi subunit"/>
    <property type="match status" value="1"/>
</dbReference>
<dbReference type="OrthoDB" id="9795973at2"/>
<reference evidence="1 2" key="1">
    <citation type="submission" date="2019-12" db="EMBL/GenBank/DDBJ databases">
        <title>Genomic-based taxomic classification of the family Erythrobacteraceae.</title>
        <authorList>
            <person name="Xu L."/>
        </authorList>
    </citation>
    <scope>NUCLEOTIDE SEQUENCE [LARGE SCALE GENOMIC DNA]</scope>
    <source>
        <strain evidence="1 2">KCTC 42006</strain>
    </source>
</reference>
<comment type="caution">
    <text evidence="1">The sequence shown here is derived from an EMBL/GenBank/DDBJ whole genome shotgun (WGS) entry which is preliminary data.</text>
</comment>
<dbReference type="Proteomes" id="UP000460290">
    <property type="component" value="Unassembled WGS sequence"/>
</dbReference>
<dbReference type="Gene3D" id="3.40.50.10110">
    <property type="entry name" value="DNA polymerase III subunit chi"/>
    <property type="match status" value="1"/>
</dbReference>
<dbReference type="Pfam" id="PF04364">
    <property type="entry name" value="DNA_pol3_chi"/>
    <property type="match status" value="1"/>
</dbReference>
<dbReference type="EMBL" id="WTYZ01000001">
    <property type="protein sequence ID" value="MXO84118.1"/>
    <property type="molecule type" value="Genomic_DNA"/>
</dbReference>
<name>A0A844Z8H5_9SPHN</name>
<dbReference type="RefSeq" id="WP_160614395.1">
    <property type="nucleotide sequence ID" value="NZ_JAUFQM010000001.1"/>
</dbReference>
<gene>
    <name evidence="1" type="ORF">GRI35_12140</name>
</gene>
<organism evidence="1 2">
    <name type="scientific">Pontixanthobacter aestiaquae</name>
    <dbReference type="NCBI Taxonomy" id="1509367"/>
    <lineage>
        <taxon>Bacteria</taxon>
        <taxon>Pseudomonadati</taxon>
        <taxon>Pseudomonadota</taxon>
        <taxon>Alphaproteobacteria</taxon>
        <taxon>Sphingomonadales</taxon>
        <taxon>Erythrobacteraceae</taxon>
        <taxon>Pontixanthobacter</taxon>
    </lineage>
</organism>
<dbReference type="GO" id="GO:0003677">
    <property type="term" value="F:DNA binding"/>
    <property type="evidence" value="ECO:0007669"/>
    <property type="project" value="InterPro"/>
</dbReference>
<protein>
    <submittedName>
        <fullName evidence="1">DNA polymerase III subunit chi</fullName>
    </submittedName>
</protein>
<dbReference type="InterPro" id="IPR007459">
    <property type="entry name" value="DNA_pol3_chi"/>
</dbReference>
<dbReference type="GO" id="GO:0006260">
    <property type="term" value="P:DNA replication"/>
    <property type="evidence" value="ECO:0007669"/>
    <property type="project" value="InterPro"/>
</dbReference>
<dbReference type="InterPro" id="IPR036768">
    <property type="entry name" value="PolIII_chi_sf"/>
</dbReference>
<sequence>MRVDFYQLSRDPAELVVPLLARATKMAGEKLLVVSDDGEQLDRIDKQLWEAAPEAFLAHGKAGEAHEARQPVLLSNAMSAPNAAKYVVLADGQWRDDTDGFDRAFLLFGDDRLQEARACWKSLGDVEGMERNFWKQEGGKWAQMA</sequence>
<dbReference type="AlphaFoldDB" id="A0A844Z8H5"/>